<dbReference type="EMBL" id="JBEVCJ010000096">
    <property type="protein sequence ID" value="MET1257540.1"/>
    <property type="molecule type" value="Genomic_DNA"/>
</dbReference>
<comment type="caution">
    <text evidence="1">The sequence shown here is derived from an EMBL/GenBank/DDBJ whole genome shotgun (WGS) entry which is preliminary data.</text>
</comment>
<accession>A0ABV2C026</accession>
<evidence type="ECO:0000313" key="1">
    <source>
        <dbReference type="EMBL" id="MET1257540.1"/>
    </source>
</evidence>
<reference evidence="1 2" key="1">
    <citation type="submission" date="2024-06" db="EMBL/GenBank/DDBJ databases">
        <authorList>
            <person name="Li F."/>
        </authorList>
    </citation>
    <scope>NUCLEOTIDE SEQUENCE [LARGE SCALE GENOMIC DNA]</scope>
    <source>
        <strain evidence="1 2">GXAS 311</strain>
    </source>
</reference>
<gene>
    <name evidence="1" type="ORF">ABVT43_20585</name>
</gene>
<name>A0ABV2C026_9GAMM</name>
<protein>
    <submittedName>
        <fullName evidence="1">Uncharacterized protein</fullName>
    </submittedName>
</protein>
<proteinExistence type="predicted"/>
<sequence length="189" mass="22168">MKKVIMLFILFVYGLTLQAKSNICEFSLSEQLNKVSAINFEENFYDVLMNDKVFLRISICAPINFKNYLDEIEKQNKTNQLILIYSLQVLTGESYSKFVKHLVNIYSSDKINIDTFERGVFPGWIWSTYLVENYKDKNVIETIDYLRKVYGSNDSKLNDILTGKSLDTLIKSRFNSISPIHSKRWVFRK</sequence>
<organism evidence="1 2">
    <name type="scientific">Aliikangiella maris</name>
    <dbReference type="NCBI Taxonomy" id="3162458"/>
    <lineage>
        <taxon>Bacteria</taxon>
        <taxon>Pseudomonadati</taxon>
        <taxon>Pseudomonadota</taxon>
        <taxon>Gammaproteobacteria</taxon>
        <taxon>Oceanospirillales</taxon>
        <taxon>Pleioneaceae</taxon>
        <taxon>Aliikangiella</taxon>
    </lineage>
</organism>
<dbReference type="Proteomes" id="UP001548189">
    <property type="component" value="Unassembled WGS sequence"/>
</dbReference>
<evidence type="ECO:0000313" key="2">
    <source>
        <dbReference type="Proteomes" id="UP001548189"/>
    </source>
</evidence>
<keyword evidence="2" id="KW-1185">Reference proteome</keyword>